<dbReference type="STRING" id="6689.A0A3R7QLZ5"/>
<dbReference type="OrthoDB" id="3176171at2759"/>
<keyword evidence="3" id="KW-0493">Microtubule</keyword>
<sequence>MARLYVSKMKSEVRNLVQRCSTLENFQGDCNKKIDDYEKELSECRLLISQHEARMKTLQESMHEVEVRKRQLEEQVDTLTEDVTRLKAAEGLSVSEGESKEALEKQMETHRDLHQKQVVQLRQEINQKQALIEDLKDQNQKLTLELDQLRGEHNKLKVEEAEKSTRLHELIALNERREQAHHDLKGLEDTVAKELQTLHNLRKLFVQDLQAKVKRSAAGEDEDILGGSVAQKQKISFLENNLDQLTKVHKQLVRDNADLRCELPKLEKRLRATMERVKALETALREAKEGAMRDRKRYQYEVDRIKEAVRQKNLAGGARERIFRLRVKE</sequence>
<evidence type="ECO:0000256" key="5">
    <source>
        <dbReference type="ARBA" id="ARBA00022840"/>
    </source>
</evidence>
<keyword evidence="6 9" id="KW-0175">Coiled coil</keyword>
<dbReference type="EMBL" id="QCYY01002267">
    <property type="protein sequence ID" value="ROT71668.1"/>
    <property type="molecule type" value="Genomic_DNA"/>
</dbReference>
<dbReference type="Gene3D" id="1.20.5.340">
    <property type="match status" value="1"/>
</dbReference>
<keyword evidence="4" id="KW-0547">Nucleotide-binding</keyword>
<reference evidence="10 11" key="2">
    <citation type="submission" date="2019-01" db="EMBL/GenBank/DDBJ databases">
        <title>The decoding of complex shrimp genome reveals the adaptation for benthos swimmer, frequently molting mechanism and breeding impact on genome.</title>
        <authorList>
            <person name="Sun Y."/>
            <person name="Gao Y."/>
            <person name="Yu Y."/>
        </authorList>
    </citation>
    <scope>NUCLEOTIDE SEQUENCE [LARGE SCALE GENOMIC DNA]</scope>
    <source>
        <tissue evidence="10">Muscle</tissue>
    </source>
</reference>
<accession>A0A3R7QLZ5</accession>
<dbReference type="CDD" id="cd23649">
    <property type="entry name" value="Khc_CBD_cc"/>
    <property type="match status" value="1"/>
</dbReference>
<evidence type="ECO:0000256" key="6">
    <source>
        <dbReference type="ARBA" id="ARBA00023054"/>
    </source>
</evidence>
<dbReference type="AlphaFoldDB" id="A0A3R7QLZ5"/>
<evidence type="ECO:0000256" key="8">
    <source>
        <dbReference type="ARBA" id="ARBA00023212"/>
    </source>
</evidence>
<feature type="coiled-coil region" evidence="9">
    <location>
        <begin position="34"/>
        <end position="204"/>
    </location>
</feature>
<dbReference type="SUPFAM" id="SSF57997">
    <property type="entry name" value="Tropomyosin"/>
    <property type="match status" value="1"/>
</dbReference>
<evidence type="ECO:0000313" key="11">
    <source>
        <dbReference type="Proteomes" id="UP000283509"/>
    </source>
</evidence>
<organism evidence="10 11">
    <name type="scientific">Penaeus vannamei</name>
    <name type="common">Whiteleg shrimp</name>
    <name type="synonym">Litopenaeus vannamei</name>
    <dbReference type="NCBI Taxonomy" id="6689"/>
    <lineage>
        <taxon>Eukaryota</taxon>
        <taxon>Metazoa</taxon>
        <taxon>Ecdysozoa</taxon>
        <taxon>Arthropoda</taxon>
        <taxon>Crustacea</taxon>
        <taxon>Multicrustacea</taxon>
        <taxon>Malacostraca</taxon>
        <taxon>Eumalacostraca</taxon>
        <taxon>Eucarida</taxon>
        <taxon>Decapoda</taxon>
        <taxon>Dendrobranchiata</taxon>
        <taxon>Penaeoidea</taxon>
        <taxon>Penaeidae</taxon>
        <taxon>Penaeus</taxon>
    </lineage>
</organism>
<keyword evidence="7" id="KW-0505">Motor protein</keyword>
<evidence type="ECO:0000256" key="4">
    <source>
        <dbReference type="ARBA" id="ARBA00022741"/>
    </source>
</evidence>
<keyword evidence="5" id="KW-0067">ATP-binding</keyword>
<dbReference type="InterPro" id="IPR059182">
    <property type="entry name" value="Khc_C"/>
</dbReference>
<dbReference type="Proteomes" id="UP000283509">
    <property type="component" value="Unassembled WGS sequence"/>
</dbReference>
<comment type="caution">
    <text evidence="10">The sequence shown here is derived from an EMBL/GenBank/DDBJ whole genome shotgun (WGS) entry which is preliminary data.</text>
</comment>
<keyword evidence="11" id="KW-1185">Reference proteome</keyword>
<name>A0A3R7QLZ5_PENVA</name>
<keyword evidence="2" id="KW-0963">Cytoplasm</keyword>
<keyword evidence="8" id="KW-0206">Cytoskeleton</keyword>
<comment type="subcellular location">
    <subcellularLocation>
        <location evidence="1">Cytoplasm</location>
        <location evidence="1">Cytoskeleton</location>
    </subcellularLocation>
</comment>
<evidence type="ECO:0000313" key="10">
    <source>
        <dbReference type="EMBL" id="ROT71668.1"/>
    </source>
</evidence>
<feature type="coiled-coil region" evidence="9">
    <location>
        <begin position="235"/>
        <end position="290"/>
    </location>
</feature>
<evidence type="ECO:0000256" key="9">
    <source>
        <dbReference type="SAM" id="Coils"/>
    </source>
</evidence>
<evidence type="ECO:0000256" key="1">
    <source>
        <dbReference type="ARBA" id="ARBA00004245"/>
    </source>
</evidence>
<protein>
    <submittedName>
        <fullName evidence="10">Putative kinesin heavy chain isoform X1</fullName>
    </submittedName>
</protein>
<reference evidence="10 11" key="1">
    <citation type="submission" date="2018-04" db="EMBL/GenBank/DDBJ databases">
        <authorList>
            <person name="Zhang X."/>
            <person name="Yuan J."/>
            <person name="Li F."/>
            <person name="Xiang J."/>
        </authorList>
    </citation>
    <scope>NUCLEOTIDE SEQUENCE [LARGE SCALE GENOMIC DNA]</scope>
    <source>
        <tissue evidence="10">Muscle</tissue>
    </source>
</reference>
<gene>
    <name evidence="10" type="ORF">C7M84_010004</name>
</gene>
<proteinExistence type="predicted"/>
<evidence type="ECO:0000256" key="2">
    <source>
        <dbReference type="ARBA" id="ARBA00022490"/>
    </source>
</evidence>
<evidence type="ECO:0000256" key="7">
    <source>
        <dbReference type="ARBA" id="ARBA00023175"/>
    </source>
</evidence>
<evidence type="ECO:0000256" key="3">
    <source>
        <dbReference type="ARBA" id="ARBA00022701"/>
    </source>
</evidence>